<dbReference type="RefSeq" id="WP_379933882.1">
    <property type="nucleotide sequence ID" value="NZ_JBHTHY010000006.1"/>
</dbReference>
<dbReference type="EMBL" id="JBHTHY010000006">
    <property type="protein sequence ID" value="MFD0797526.1"/>
    <property type="molecule type" value="Genomic_DNA"/>
</dbReference>
<dbReference type="Proteomes" id="UP001597012">
    <property type="component" value="Unassembled WGS sequence"/>
</dbReference>
<reference evidence="2" key="1">
    <citation type="journal article" date="2019" name="Int. J. Syst. Evol. Microbiol.">
        <title>The Global Catalogue of Microorganisms (GCM) 10K type strain sequencing project: providing services to taxonomists for standard genome sequencing and annotation.</title>
        <authorList>
            <consortium name="The Broad Institute Genomics Platform"/>
            <consortium name="The Broad Institute Genome Sequencing Center for Infectious Disease"/>
            <person name="Wu L."/>
            <person name="Ma J."/>
        </authorList>
    </citation>
    <scope>NUCLEOTIDE SEQUENCE [LARGE SCALE GENOMIC DNA]</scope>
    <source>
        <strain evidence="2">CCUG 61948</strain>
    </source>
</reference>
<dbReference type="InterPro" id="IPR022551">
    <property type="entry name" value="BrxC"/>
</dbReference>
<dbReference type="SUPFAM" id="SSF52833">
    <property type="entry name" value="Thioredoxin-like"/>
    <property type="match status" value="1"/>
</dbReference>
<organism evidence="1 2">
    <name type="scientific">Maribacter chungangensis</name>
    <dbReference type="NCBI Taxonomy" id="1069117"/>
    <lineage>
        <taxon>Bacteria</taxon>
        <taxon>Pseudomonadati</taxon>
        <taxon>Bacteroidota</taxon>
        <taxon>Flavobacteriia</taxon>
        <taxon>Flavobacteriales</taxon>
        <taxon>Flavobacteriaceae</taxon>
        <taxon>Maribacter</taxon>
    </lineage>
</organism>
<keyword evidence="2" id="KW-1185">Reference proteome</keyword>
<dbReference type="NCBIfam" id="TIGR04019">
    <property type="entry name" value="B_thiol_YtxJ"/>
    <property type="match status" value="1"/>
</dbReference>
<comment type="caution">
    <text evidence="1">The sequence shown here is derived from an EMBL/GenBank/DDBJ whole genome shotgun (WGS) entry which is preliminary data.</text>
</comment>
<sequence>MGLFNKMFSGKNEENQPKRAKIQWIPLASIGQLDEIAAASTGKTQVIFKHSTTCGISRMVLNMFTSSYALEVGKVDMYFLDLLANRDVSNAVAEKFQVMHQSPQMLIIKNGVVVAHDSHGAINELLLDNYV</sequence>
<gene>
    <name evidence="1" type="primary">ytxJ</name>
    <name evidence="1" type="ORF">ACFQZJ_08645</name>
</gene>
<dbReference type="Pfam" id="PF11009">
    <property type="entry name" value="BrxC"/>
    <property type="match status" value="1"/>
</dbReference>
<evidence type="ECO:0000313" key="2">
    <source>
        <dbReference type="Proteomes" id="UP001597012"/>
    </source>
</evidence>
<proteinExistence type="predicted"/>
<dbReference type="InterPro" id="IPR036249">
    <property type="entry name" value="Thioredoxin-like_sf"/>
</dbReference>
<name>A0ABW3B3S0_9FLAO</name>
<dbReference type="Gene3D" id="3.40.30.10">
    <property type="entry name" value="Glutaredoxin"/>
    <property type="match status" value="1"/>
</dbReference>
<evidence type="ECO:0000313" key="1">
    <source>
        <dbReference type="EMBL" id="MFD0797526.1"/>
    </source>
</evidence>
<accession>A0ABW3B3S0</accession>
<protein>
    <submittedName>
        <fullName evidence="1">Bacillithiol system redox-active protein YtxJ</fullName>
    </submittedName>
</protein>